<gene>
    <name evidence="3" type="ORF">PNBC_13735</name>
</gene>
<dbReference type="RefSeq" id="WP_068659066.1">
    <property type="nucleotide sequence ID" value="NZ_CP017770.1"/>
</dbReference>
<keyword evidence="4" id="KW-1185">Reference proteome</keyword>
<dbReference type="Gene3D" id="3.40.190.10">
    <property type="entry name" value="Periplasmic binding protein-like II"/>
    <property type="match status" value="2"/>
</dbReference>
<dbReference type="PANTHER" id="PTHR43649:SF11">
    <property type="entry name" value="ABC TRANSPORTER SUBSTRATE-BINDING PROTEIN YESO-RELATED"/>
    <property type="match status" value="1"/>
</dbReference>
<sequence length="443" mass="48943">MRKKATMLLTVLMLLIVTACGNSANTKETQATATEGETTSTEATSTETKKDITLRIAWWGSDTRHEYTQKVIDLYKSANPHVKIDFEYASFDDYWKKLAPQAAANQLPDIVQMDVSYISQYAKNGQLEDLSPFMNNQIQLSDVSENVLSTGIIEGKQYGIPTGVNVLGFQYDPALLTKAGIDTIPEDWDWDKYEELAVTAASNKLFFDSGMAPDVFFNYYLRTKGKTLYNPEGTALGYEDDALFIDFFDRLARLVKAGAAPDPGVANQSKGIVEESDLVKEKGVGIWQWSNQFVGLQTVVNRPMDFAPMIGPDMEKGLYMQPSMYWSVTSNSKAKEEAAKFIDFWVNDVEANKLIKGDRGVPISGKIKESLAPELSDQTKQVFEFVAAMEPKASPMSPAPPVGSPEIIAMLADYAEEINFGQTTAAEVAPKFREAANAILANN</sequence>
<dbReference type="PROSITE" id="PS51257">
    <property type="entry name" value="PROKAR_LIPOPROTEIN"/>
    <property type="match status" value="1"/>
</dbReference>
<dbReference type="KEGG" id="pcx:LPB68_16005"/>
<keyword evidence="2" id="KW-0732">Signal</keyword>
<dbReference type="Pfam" id="PF01547">
    <property type="entry name" value="SBP_bac_1"/>
    <property type="match status" value="1"/>
</dbReference>
<dbReference type="EMBL" id="LSFN01000021">
    <property type="protein sequence ID" value="OAB73565.1"/>
    <property type="molecule type" value="Genomic_DNA"/>
</dbReference>
<organism evidence="3 4">
    <name type="scientific">Paenibacillus crassostreae</name>
    <dbReference type="NCBI Taxonomy" id="1763538"/>
    <lineage>
        <taxon>Bacteria</taxon>
        <taxon>Bacillati</taxon>
        <taxon>Bacillota</taxon>
        <taxon>Bacilli</taxon>
        <taxon>Bacillales</taxon>
        <taxon>Paenibacillaceae</taxon>
        <taxon>Paenibacillus</taxon>
    </lineage>
</organism>
<accession>A0A167CTN2</accession>
<dbReference type="AlphaFoldDB" id="A0A167CTN2"/>
<comment type="caution">
    <text evidence="3">The sequence shown here is derived from an EMBL/GenBank/DDBJ whole genome shotgun (WGS) entry which is preliminary data.</text>
</comment>
<dbReference type="InterPro" id="IPR050490">
    <property type="entry name" value="Bact_solute-bd_prot1"/>
</dbReference>
<evidence type="ECO:0000313" key="4">
    <source>
        <dbReference type="Proteomes" id="UP000077134"/>
    </source>
</evidence>
<evidence type="ECO:0000256" key="1">
    <source>
        <dbReference type="SAM" id="MobiDB-lite"/>
    </source>
</evidence>
<reference evidence="3 4" key="1">
    <citation type="submission" date="2016-02" db="EMBL/GenBank/DDBJ databases">
        <title>Paenibacillus sp. LPB0068, isolated from Crassostrea gigas.</title>
        <authorList>
            <person name="Shin S.-K."/>
            <person name="Yi H."/>
        </authorList>
    </citation>
    <scope>NUCLEOTIDE SEQUENCE [LARGE SCALE GENOMIC DNA]</scope>
    <source>
        <strain evidence="3 4">LPB0068</strain>
    </source>
</reference>
<feature type="signal peptide" evidence="2">
    <location>
        <begin position="1"/>
        <end position="24"/>
    </location>
</feature>
<dbReference type="SUPFAM" id="SSF53850">
    <property type="entry name" value="Periplasmic binding protein-like II"/>
    <property type="match status" value="1"/>
</dbReference>
<dbReference type="STRING" id="1763538.LPB68_16005"/>
<dbReference type="Proteomes" id="UP000077134">
    <property type="component" value="Unassembled WGS sequence"/>
</dbReference>
<dbReference type="PANTHER" id="PTHR43649">
    <property type="entry name" value="ARABINOSE-BINDING PROTEIN-RELATED"/>
    <property type="match status" value="1"/>
</dbReference>
<evidence type="ECO:0000313" key="3">
    <source>
        <dbReference type="EMBL" id="OAB73565.1"/>
    </source>
</evidence>
<protein>
    <submittedName>
        <fullName evidence="3">Sugar ABC transporter substrate-binding protein</fullName>
    </submittedName>
</protein>
<feature type="region of interest" description="Disordered" evidence="1">
    <location>
        <begin position="27"/>
        <end position="46"/>
    </location>
</feature>
<name>A0A167CTN2_9BACL</name>
<proteinExistence type="predicted"/>
<feature type="chain" id="PRO_5007884833" evidence="2">
    <location>
        <begin position="25"/>
        <end position="443"/>
    </location>
</feature>
<evidence type="ECO:0000256" key="2">
    <source>
        <dbReference type="SAM" id="SignalP"/>
    </source>
</evidence>
<dbReference type="InterPro" id="IPR006059">
    <property type="entry name" value="SBP"/>
</dbReference>